<feature type="transmembrane region" description="Helical" evidence="1">
    <location>
        <begin position="12"/>
        <end position="34"/>
    </location>
</feature>
<dbReference type="RefSeq" id="WP_154518874.1">
    <property type="nucleotide sequence ID" value="NZ_VUMT01000007.1"/>
</dbReference>
<gene>
    <name evidence="2" type="ORF">FYJ58_06360</name>
</gene>
<feature type="transmembrane region" description="Helical" evidence="1">
    <location>
        <begin position="164"/>
        <end position="183"/>
    </location>
</feature>
<feature type="transmembrane region" description="Helical" evidence="1">
    <location>
        <begin position="139"/>
        <end position="157"/>
    </location>
</feature>
<feature type="transmembrane region" description="Helical" evidence="1">
    <location>
        <begin position="263"/>
        <end position="285"/>
    </location>
</feature>
<protein>
    <submittedName>
        <fullName evidence="2">YibE/F family protein</fullName>
    </submittedName>
</protein>
<dbReference type="EMBL" id="VUMT01000007">
    <property type="protein sequence ID" value="MSS63500.1"/>
    <property type="molecule type" value="Genomic_DNA"/>
</dbReference>
<dbReference type="SUPFAM" id="SSF81665">
    <property type="entry name" value="Calcium ATPase, transmembrane domain M"/>
    <property type="match status" value="1"/>
</dbReference>
<feature type="transmembrane region" description="Helical" evidence="1">
    <location>
        <begin position="319"/>
        <end position="342"/>
    </location>
</feature>
<evidence type="ECO:0000256" key="1">
    <source>
        <dbReference type="SAM" id="Phobius"/>
    </source>
</evidence>
<evidence type="ECO:0000313" key="3">
    <source>
        <dbReference type="Proteomes" id="UP000482209"/>
    </source>
</evidence>
<keyword evidence="1" id="KW-0812">Transmembrane</keyword>
<name>A0A6L5XXA8_9FIRM</name>
<dbReference type="InterPro" id="IPR023298">
    <property type="entry name" value="ATPase_P-typ_TM_dom_sf"/>
</dbReference>
<dbReference type="Proteomes" id="UP000482209">
    <property type="component" value="Unassembled WGS sequence"/>
</dbReference>
<feature type="transmembrane region" description="Helical" evidence="1">
    <location>
        <begin position="215"/>
        <end position="235"/>
    </location>
</feature>
<feature type="transmembrane region" description="Helical" evidence="1">
    <location>
        <begin position="189"/>
        <end position="208"/>
    </location>
</feature>
<evidence type="ECO:0000313" key="2">
    <source>
        <dbReference type="EMBL" id="MSS63500.1"/>
    </source>
</evidence>
<keyword evidence="3" id="KW-1185">Reference proteome</keyword>
<dbReference type="PANTHER" id="PTHR41771">
    <property type="entry name" value="MEMBRANE PROTEIN-RELATED"/>
    <property type="match status" value="1"/>
</dbReference>
<sequence length="390" mass="43241">MKKNRFLSWLKENWLTVAVLCICTALFAVMYSYANSQFEETVALSKQNSYRVYEKATVLKILSDDSEQREEFENKYVGSQSLQVKITSGEYKNQTMTANNYIGALYGSRLKVGDSIIVIIDIEQKEVNNVIVYEYNRSIPILILIFLFFLITIWVGGKKGAQSLIGLVITILSLVFILIPLLMIGFPTLLTVFLVCAYVALFSFTLLGGVTKKTVCAMFGTIFGIGLSIVFGLLAQEIFRVDGMRMGDYVDALLQLKKAGMKIQLSGLLIAGMMISALGAVMDVAMSISSALKELTTVNPNLTRKDIWKSGMNIGRDMIGTMTNTLILAFVGSSFLMVIYLWSLELPFYELINSSLIATEIIHGLASSMGIILSVPFTVLVGTCIFYQKK</sequence>
<feature type="transmembrane region" description="Helical" evidence="1">
    <location>
        <begin position="362"/>
        <end position="387"/>
    </location>
</feature>
<reference evidence="2 3" key="1">
    <citation type="submission" date="2019-08" db="EMBL/GenBank/DDBJ databases">
        <title>In-depth cultivation of the pig gut microbiome towards novel bacterial diversity and tailored functional studies.</title>
        <authorList>
            <person name="Wylensek D."/>
            <person name="Hitch T.C.A."/>
            <person name="Clavel T."/>
        </authorList>
    </citation>
    <scope>NUCLEOTIDE SEQUENCE [LARGE SCALE GENOMIC DNA]</scope>
    <source>
        <strain evidence="2 3">WCA-693-APC-MOT-I</strain>
    </source>
</reference>
<accession>A0A6L5XXA8</accession>
<dbReference type="PANTHER" id="PTHR41771:SF1">
    <property type="entry name" value="MEMBRANE PROTEIN"/>
    <property type="match status" value="1"/>
</dbReference>
<keyword evidence="1" id="KW-0472">Membrane</keyword>
<dbReference type="Pfam" id="PF07907">
    <property type="entry name" value="YibE_F"/>
    <property type="match status" value="1"/>
</dbReference>
<dbReference type="InterPro" id="IPR012507">
    <property type="entry name" value="YibE_F"/>
</dbReference>
<organism evidence="2 3">
    <name type="scientific">Velocimicrobium porci</name>
    <dbReference type="NCBI Taxonomy" id="2606634"/>
    <lineage>
        <taxon>Bacteria</taxon>
        <taxon>Bacillati</taxon>
        <taxon>Bacillota</taxon>
        <taxon>Clostridia</taxon>
        <taxon>Lachnospirales</taxon>
        <taxon>Lachnospiraceae</taxon>
        <taxon>Velocimicrobium</taxon>
    </lineage>
</organism>
<dbReference type="AlphaFoldDB" id="A0A6L5XXA8"/>
<comment type="caution">
    <text evidence="2">The sequence shown here is derived from an EMBL/GenBank/DDBJ whole genome shotgun (WGS) entry which is preliminary data.</text>
</comment>
<keyword evidence="1" id="KW-1133">Transmembrane helix</keyword>
<proteinExistence type="predicted"/>